<evidence type="ECO:0000313" key="2">
    <source>
        <dbReference type="Proteomes" id="UP000005056"/>
    </source>
</evidence>
<comment type="caution">
    <text evidence="1">The sequence shown here is derived from an EMBL/GenBank/DDBJ whole genome shotgun (WGS) entry which is preliminary data.</text>
</comment>
<dbReference type="EMBL" id="ADWQ01000028">
    <property type="protein sequence ID" value="EFU33573.1"/>
    <property type="molecule type" value="Genomic_DNA"/>
</dbReference>
<proteinExistence type="predicted"/>
<gene>
    <name evidence="1" type="ORF">HMPREF9350_04555</name>
</gene>
<organism evidence="1 2">
    <name type="scientific">Escherichia coli MS 85-1</name>
    <dbReference type="NCBI Taxonomy" id="679202"/>
    <lineage>
        <taxon>Bacteria</taxon>
        <taxon>Pseudomonadati</taxon>
        <taxon>Pseudomonadota</taxon>
        <taxon>Gammaproteobacteria</taxon>
        <taxon>Enterobacterales</taxon>
        <taxon>Enterobacteriaceae</taxon>
        <taxon>Escherichia</taxon>
    </lineage>
</organism>
<sequence>MLVNKASVSLQYFTVITFVKSLTHARLLINHVIGMVKDIGKRRAEQSGMVAVKWVLIEFYNAADGVTESFRRDGAPVGATAANILITLDNCDARTLLNQAHCSAFAAGAGTYYYGIVIVGMWHGRAYLFLYIKATEW</sequence>
<dbReference type="Proteomes" id="UP000005056">
    <property type="component" value="Unassembled WGS sequence"/>
</dbReference>
<name>A0AAN3M6J8_ECOLX</name>
<reference evidence="1 2" key="1">
    <citation type="submission" date="2010-09" db="EMBL/GenBank/DDBJ databases">
        <authorList>
            <person name="Weinstock G."/>
            <person name="Sodergren E."/>
            <person name="Clifton S."/>
            <person name="Fulton L."/>
            <person name="Fulton B."/>
            <person name="Courtney L."/>
            <person name="Fronick C."/>
            <person name="Harrison M."/>
            <person name="Strong C."/>
            <person name="Farmer C."/>
            <person name="Delahaunty K."/>
            <person name="Markovic C."/>
            <person name="Hall O."/>
            <person name="Minx P."/>
            <person name="Tomlinson C."/>
            <person name="Mitreva M."/>
            <person name="Hou S."/>
            <person name="Chen J."/>
            <person name="Wollam A."/>
            <person name="Pepin K.H."/>
            <person name="Johnson M."/>
            <person name="Bhonagiri V."/>
            <person name="Zhang X."/>
            <person name="Suruliraj S."/>
            <person name="Warren W."/>
            <person name="Chinwalla A."/>
            <person name="Mardis E.R."/>
            <person name="Wilson R.K."/>
        </authorList>
    </citation>
    <scope>NUCLEOTIDE SEQUENCE [LARGE SCALE GENOMIC DNA]</scope>
    <source>
        <strain evidence="1 2">MS 85-1</strain>
    </source>
</reference>
<protein>
    <submittedName>
        <fullName evidence="1">Uncharacterized protein</fullName>
    </submittedName>
</protein>
<dbReference type="AlphaFoldDB" id="A0AAN3M6J8"/>
<evidence type="ECO:0000313" key="1">
    <source>
        <dbReference type="EMBL" id="EFU33573.1"/>
    </source>
</evidence>
<accession>A0AAN3M6J8</accession>